<dbReference type="InterPro" id="IPR019424">
    <property type="entry name" value="7TM_GPCR_Srsx"/>
</dbReference>
<evidence type="ECO:0000256" key="2">
    <source>
        <dbReference type="ARBA" id="ARBA00022692"/>
    </source>
</evidence>
<dbReference type="SUPFAM" id="SSF81321">
    <property type="entry name" value="Family A G protein-coupled receptor-like"/>
    <property type="match status" value="1"/>
</dbReference>
<dbReference type="PANTHER" id="PTHR23360:SF26">
    <property type="entry name" value="G-PROTEIN COUPLED RECEPTORS FAMILY 1 PROFILE DOMAIN-CONTAINING PROTEIN"/>
    <property type="match status" value="1"/>
</dbReference>
<reference evidence="8" key="1">
    <citation type="submission" date="2022-11" db="UniProtKB">
        <authorList>
            <consortium name="WormBaseParasite"/>
        </authorList>
    </citation>
    <scope>IDENTIFICATION</scope>
</reference>
<protein>
    <submittedName>
        <fullName evidence="8">G-protein coupled receptors family 1 profile domain-containing protein</fullName>
    </submittedName>
</protein>
<dbReference type="Proteomes" id="UP000887566">
    <property type="component" value="Unplaced"/>
</dbReference>
<feature type="domain" description="G-protein coupled receptors family 1 profile" evidence="6">
    <location>
        <begin position="42"/>
        <end position="216"/>
    </location>
</feature>
<dbReference type="PROSITE" id="PS50262">
    <property type="entry name" value="G_PROTEIN_RECEP_F1_2"/>
    <property type="match status" value="1"/>
</dbReference>
<evidence type="ECO:0000256" key="4">
    <source>
        <dbReference type="ARBA" id="ARBA00023136"/>
    </source>
</evidence>
<keyword evidence="4 5" id="KW-0472">Membrane</keyword>
<feature type="transmembrane region" description="Helical" evidence="5">
    <location>
        <begin position="269"/>
        <end position="288"/>
    </location>
</feature>
<feature type="transmembrane region" description="Helical" evidence="5">
    <location>
        <begin position="29"/>
        <end position="51"/>
    </location>
</feature>
<sequence>MVVELRNRTDGQLEQVQPQAVVDTLIRNFIIYGIEGLIMTLTNIPIVLTILRYKAIRDQKEFIIVAGLAFADGFNGFGYLVAAIGRVNQLLSGNAFVLKSRWHCGTTVWNIFWTFTNSFAGLMLLVISIDRLLAVSIPLRYFTFTKRYACILVGSAFAYICIPATVSFVLAYQFQEPEFPAYCLTGMGMHDRYYNYFVMFHLVTSFGSVILYGPTLRRSVGTSELTKVARLKKVTYTLGIHTCFTFLFNMVPDLLILYSNIPSSSQTPFYLMLNLNAMMNILIFTLRFKEMRNGLKALITCRTKIPAATAKVQSIQTQTRNRAF</sequence>
<name>A0A914XCK2_9BILA</name>
<evidence type="ECO:0000256" key="5">
    <source>
        <dbReference type="SAM" id="Phobius"/>
    </source>
</evidence>
<keyword evidence="3 5" id="KW-1133">Transmembrane helix</keyword>
<dbReference type="SMART" id="SM01381">
    <property type="entry name" value="7TM_GPCR_Srsx"/>
    <property type="match status" value="1"/>
</dbReference>
<feature type="transmembrane region" description="Helical" evidence="5">
    <location>
        <begin position="193"/>
        <end position="213"/>
    </location>
</feature>
<dbReference type="AlphaFoldDB" id="A0A914XCK2"/>
<organism evidence="7 8">
    <name type="scientific">Plectus sambesii</name>
    <dbReference type="NCBI Taxonomy" id="2011161"/>
    <lineage>
        <taxon>Eukaryota</taxon>
        <taxon>Metazoa</taxon>
        <taxon>Ecdysozoa</taxon>
        <taxon>Nematoda</taxon>
        <taxon>Chromadorea</taxon>
        <taxon>Plectida</taxon>
        <taxon>Plectina</taxon>
        <taxon>Plectoidea</taxon>
        <taxon>Plectidae</taxon>
        <taxon>Plectus</taxon>
    </lineage>
</organism>
<evidence type="ECO:0000313" key="7">
    <source>
        <dbReference type="Proteomes" id="UP000887566"/>
    </source>
</evidence>
<dbReference type="GO" id="GO:0016020">
    <property type="term" value="C:membrane"/>
    <property type="evidence" value="ECO:0007669"/>
    <property type="project" value="UniProtKB-SubCell"/>
</dbReference>
<dbReference type="InterPro" id="IPR000276">
    <property type="entry name" value="GPCR_Rhodpsn"/>
</dbReference>
<dbReference type="InterPro" id="IPR047130">
    <property type="entry name" value="7TM_GPCR_Srsx_nematod"/>
</dbReference>
<dbReference type="CDD" id="cd00637">
    <property type="entry name" value="7tm_classA_rhodopsin-like"/>
    <property type="match status" value="1"/>
</dbReference>
<dbReference type="Gene3D" id="1.20.1070.10">
    <property type="entry name" value="Rhodopsin 7-helix transmembrane proteins"/>
    <property type="match status" value="1"/>
</dbReference>
<evidence type="ECO:0000313" key="8">
    <source>
        <dbReference type="WBParaSite" id="PSAMB.scaffold7030size8373.g29476.t1"/>
    </source>
</evidence>
<keyword evidence="2 5" id="KW-0812">Transmembrane</keyword>
<keyword evidence="7" id="KW-1185">Reference proteome</keyword>
<feature type="transmembrane region" description="Helical" evidence="5">
    <location>
        <begin position="107"/>
        <end position="127"/>
    </location>
</feature>
<proteinExistence type="predicted"/>
<evidence type="ECO:0000256" key="1">
    <source>
        <dbReference type="ARBA" id="ARBA00004370"/>
    </source>
</evidence>
<accession>A0A914XCK2</accession>
<feature type="transmembrane region" description="Helical" evidence="5">
    <location>
        <begin position="234"/>
        <end position="257"/>
    </location>
</feature>
<feature type="transmembrane region" description="Helical" evidence="5">
    <location>
        <begin position="148"/>
        <end position="173"/>
    </location>
</feature>
<evidence type="ECO:0000256" key="3">
    <source>
        <dbReference type="ARBA" id="ARBA00022989"/>
    </source>
</evidence>
<feature type="transmembrane region" description="Helical" evidence="5">
    <location>
        <begin position="63"/>
        <end position="87"/>
    </location>
</feature>
<dbReference type="GO" id="GO:0004930">
    <property type="term" value="F:G protein-coupled receptor activity"/>
    <property type="evidence" value="ECO:0007669"/>
    <property type="project" value="InterPro"/>
</dbReference>
<dbReference type="Pfam" id="PF10320">
    <property type="entry name" value="7TM_GPCR_Srsx"/>
    <property type="match status" value="1"/>
</dbReference>
<dbReference type="PANTHER" id="PTHR23360">
    <property type="entry name" value="G-PROTEIN COUPLED RECEPTORS FAMILY 1 PROFILE DOMAIN-CONTAINING PROTEIN-RELATED"/>
    <property type="match status" value="1"/>
</dbReference>
<dbReference type="WBParaSite" id="PSAMB.scaffold7030size8373.g29476.t1">
    <property type="protein sequence ID" value="PSAMB.scaffold7030size8373.g29476.t1"/>
    <property type="gene ID" value="PSAMB.scaffold7030size8373.g29476"/>
</dbReference>
<dbReference type="InterPro" id="IPR017452">
    <property type="entry name" value="GPCR_Rhodpsn_7TM"/>
</dbReference>
<comment type="subcellular location">
    <subcellularLocation>
        <location evidence="1">Membrane</location>
    </subcellularLocation>
</comment>
<evidence type="ECO:0000259" key="6">
    <source>
        <dbReference type="PROSITE" id="PS50262"/>
    </source>
</evidence>